<dbReference type="GO" id="GO:0008270">
    <property type="term" value="F:zinc ion binding"/>
    <property type="evidence" value="ECO:0007669"/>
    <property type="project" value="InterPro"/>
</dbReference>
<keyword evidence="4 6" id="KW-0862">Zinc</keyword>
<evidence type="ECO:0000256" key="5">
    <source>
        <dbReference type="ARBA" id="ARBA00076752"/>
    </source>
</evidence>
<dbReference type="Gene3D" id="3.20.20.330">
    <property type="entry name" value="Homocysteine-binding-like domain"/>
    <property type="match status" value="1"/>
</dbReference>
<evidence type="ECO:0000313" key="9">
    <source>
        <dbReference type="Proteomes" id="UP000320585"/>
    </source>
</evidence>
<dbReference type="KEGG" id="dho:Dia5BBH33_00020"/>
<dbReference type="Pfam" id="PF02574">
    <property type="entry name" value="S-methyl_trans"/>
    <property type="match status" value="1"/>
</dbReference>
<dbReference type="NCBIfam" id="NF007020">
    <property type="entry name" value="PRK09485.1"/>
    <property type="match status" value="1"/>
</dbReference>
<comment type="cofactor">
    <cofactor evidence="6">
        <name>Zn(2+)</name>
        <dbReference type="ChEBI" id="CHEBI:29105"/>
    </cofactor>
</comment>
<dbReference type="EMBL" id="AP019697">
    <property type="protein sequence ID" value="BBK24067.1"/>
    <property type="molecule type" value="Genomic_DNA"/>
</dbReference>
<evidence type="ECO:0000256" key="3">
    <source>
        <dbReference type="ARBA" id="ARBA00022723"/>
    </source>
</evidence>
<dbReference type="SUPFAM" id="SSF82282">
    <property type="entry name" value="Homocysteine S-methyltransferase"/>
    <property type="match status" value="1"/>
</dbReference>
<gene>
    <name evidence="8" type="primary">ybgG</name>
    <name evidence="8" type="ORF">Dia5BBH33_00020</name>
</gene>
<feature type="binding site" evidence="6">
    <location>
        <position position="290"/>
    </location>
    <ligand>
        <name>Zn(2+)</name>
        <dbReference type="ChEBI" id="CHEBI:29105"/>
    </ligand>
</feature>
<keyword evidence="1 6" id="KW-0489">Methyltransferase</keyword>
<dbReference type="PANTHER" id="PTHR46015">
    <property type="entry name" value="ZGC:172121"/>
    <property type="match status" value="1"/>
</dbReference>
<feature type="domain" description="Hcy-binding" evidence="7">
    <location>
        <begin position="1"/>
        <end position="304"/>
    </location>
</feature>
<evidence type="ECO:0000256" key="2">
    <source>
        <dbReference type="ARBA" id="ARBA00022679"/>
    </source>
</evidence>
<evidence type="ECO:0000256" key="1">
    <source>
        <dbReference type="ARBA" id="ARBA00022603"/>
    </source>
</evidence>
<sequence length="310" mass="33837">MIAEILKKYPFIVLDGAFSTELEKQGFAINDELWSAIALYKNPELVEAVHLSYYEAGADIVTSASYQATDDGFEKKGFSKEEAASLIQSSIALVQDARDEYLSSHEEENRPAPLTAASVGPYGAYLADGSEYRGDYGKTREELADFHRERIHILAEAGPDVFACETIPCLVEALAETDVLSEIPGAEAWISFSCKDGLHTCGGDLISDCAKALKDIKEVAAIGINCTAPQYVESLIKEIVKVTDKPVVVYPNSGEDYDAGSKSWEGSAAKYEDYVKIWYEAGARLIGGCCRTGPEDIRKVAAFRKSLIEK</sequence>
<dbReference type="GeneID" id="92715219"/>
<dbReference type="InterPro" id="IPR003726">
    <property type="entry name" value="HCY_dom"/>
</dbReference>
<keyword evidence="3 6" id="KW-0479">Metal-binding</keyword>
<feature type="binding site" evidence="6">
    <location>
        <position position="226"/>
    </location>
    <ligand>
        <name>Zn(2+)</name>
        <dbReference type="ChEBI" id="CHEBI:29105"/>
    </ligand>
</feature>
<keyword evidence="2 6" id="KW-0808">Transferase</keyword>
<dbReference type="InterPro" id="IPR017226">
    <property type="entry name" value="BHMT-like"/>
</dbReference>
<dbReference type="GO" id="GO:0008898">
    <property type="term" value="F:S-adenosylmethionine-homocysteine S-methyltransferase activity"/>
    <property type="evidence" value="ECO:0007669"/>
    <property type="project" value="TreeGrafter"/>
</dbReference>
<dbReference type="AlphaFoldDB" id="A0A8E4DGE2"/>
<dbReference type="GO" id="GO:0009086">
    <property type="term" value="P:methionine biosynthetic process"/>
    <property type="evidence" value="ECO:0007669"/>
    <property type="project" value="InterPro"/>
</dbReference>
<evidence type="ECO:0000259" key="7">
    <source>
        <dbReference type="PROSITE" id="PS50970"/>
    </source>
</evidence>
<name>A0A8E4DGE2_9FIRM</name>
<organism evidence="8 9">
    <name type="scientific">Dialister hominis</name>
    <dbReference type="NCBI Taxonomy" id="2582419"/>
    <lineage>
        <taxon>Bacteria</taxon>
        <taxon>Bacillati</taxon>
        <taxon>Bacillota</taxon>
        <taxon>Negativicutes</taxon>
        <taxon>Veillonellales</taxon>
        <taxon>Veillonellaceae</taxon>
        <taxon>Dialister</taxon>
    </lineage>
</organism>
<dbReference type="InterPro" id="IPR051486">
    <property type="entry name" value="Hcy_S-methyltransferase"/>
</dbReference>
<feature type="binding site" evidence="6">
    <location>
        <position position="289"/>
    </location>
    <ligand>
        <name>Zn(2+)</name>
        <dbReference type="ChEBI" id="CHEBI:29105"/>
    </ligand>
</feature>
<dbReference type="PROSITE" id="PS50970">
    <property type="entry name" value="HCY"/>
    <property type="match status" value="1"/>
</dbReference>
<dbReference type="InterPro" id="IPR036589">
    <property type="entry name" value="HCY_dom_sf"/>
</dbReference>
<keyword evidence="9" id="KW-1185">Reference proteome</keyword>
<dbReference type="GO" id="GO:0032259">
    <property type="term" value="P:methylation"/>
    <property type="evidence" value="ECO:0007669"/>
    <property type="project" value="UniProtKB-KW"/>
</dbReference>
<dbReference type="PIRSF" id="PIRSF037505">
    <property type="entry name" value="Betaine_HMT"/>
    <property type="match status" value="1"/>
</dbReference>
<dbReference type="Proteomes" id="UP000320585">
    <property type="component" value="Chromosome"/>
</dbReference>
<evidence type="ECO:0000256" key="6">
    <source>
        <dbReference type="PROSITE-ProRule" id="PRU00333"/>
    </source>
</evidence>
<dbReference type="GO" id="GO:0033528">
    <property type="term" value="P:S-methylmethionine cycle"/>
    <property type="evidence" value="ECO:0007669"/>
    <property type="project" value="TreeGrafter"/>
</dbReference>
<dbReference type="RefSeq" id="WP_143332091.1">
    <property type="nucleotide sequence ID" value="NZ_AP019697.1"/>
</dbReference>
<dbReference type="OrthoDB" id="9803687at2"/>
<dbReference type="FunFam" id="3.20.20.330:FF:000002">
    <property type="entry name" value="Homocysteine S-methyltransferase"/>
    <property type="match status" value="1"/>
</dbReference>
<evidence type="ECO:0000313" key="8">
    <source>
        <dbReference type="EMBL" id="BBK24067.1"/>
    </source>
</evidence>
<dbReference type="PANTHER" id="PTHR46015:SF1">
    <property type="entry name" value="HOMOCYSTEINE S-METHYLTRANSFERASE-LIKE ISOFORM 1"/>
    <property type="match status" value="1"/>
</dbReference>
<reference evidence="9" key="1">
    <citation type="submission" date="2019-05" db="EMBL/GenBank/DDBJ databases">
        <title>Complete genome sequencing of Dialister sp. strain 5BBH33.</title>
        <authorList>
            <person name="Sakamoto M."/>
            <person name="Murakami T."/>
            <person name="Mori H."/>
        </authorList>
    </citation>
    <scope>NUCLEOTIDE SEQUENCE [LARGE SCALE GENOMIC DNA]</scope>
    <source>
        <strain evidence="9">5BBH33</strain>
    </source>
</reference>
<proteinExistence type="predicted"/>
<accession>A0A8E4DGE2</accession>
<evidence type="ECO:0000256" key="4">
    <source>
        <dbReference type="ARBA" id="ARBA00022833"/>
    </source>
</evidence>
<protein>
    <recommendedName>
        <fullName evidence="5">S-methylmethionine:homocysteine methyltransferase</fullName>
    </recommendedName>
</protein>